<evidence type="ECO:0000256" key="1">
    <source>
        <dbReference type="SAM" id="MobiDB-lite"/>
    </source>
</evidence>
<protein>
    <submittedName>
        <fullName evidence="2">Uncharacterized protein</fullName>
    </submittedName>
</protein>
<dbReference type="AlphaFoldDB" id="A0A3S0ZPH6"/>
<sequence>MSSMNNHNNNNNTNFHRAMSALVLSKGVSLLGSWHEDVFTEDLLQKIAAYAAAEKGKKAKVKLSGAGLRISRPRFLQADSSQFFAFDAIKTVTRNPHAPRCVMFILADQRCRYQIIAVRCQSDVDASDLINFSAQMKKEQKVSNVEFKKRDNGNWTLRERSAHNANRHMAELFNEQTNGGGGDGVIAISPASPAVITTQRSRDGSVSNHVPVLDASRPSVRGSYVKRQHSSSTKRASRSSADIDGEYIVETVVDTGDRTDGVDEMRALVEQQQNISAGTSNGKPVMAQPGVVSVYSHGVNTHTTHEALPSRPQVLTAVPAAQQQKPQPAVVHRAAPVAYEARIIGGTTTGYFPGPNPWGSHRRVSGVPGSSTLPHQNRSRTDSLQGNFDRVSMLSVSKGSSRSRSMRSIPTTIERSIEDTYARPVILRRYGSAQLVAGRPRPASYHVVGTGTNELQIYNGRGLGQGDVLL</sequence>
<organism evidence="2 3">
    <name type="scientific">Elysia chlorotica</name>
    <name type="common">Eastern emerald elysia</name>
    <name type="synonym">Sea slug</name>
    <dbReference type="NCBI Taxonomy" id="188477"/>
    <lineage>
        <taxon>Eukaryota</taxon>
        <taxon>Metazoa</taxon>
        <taxon>Spiralia</taxon>
        <taxon>Lophotrochozoa</taxon>
        <taxon>Mollusca</taxon>
        <taxon>Gastropoda</taxon>
        <taxon>Heterobranchia</taxon>
        <taxon>Euthyneura</taxon>
        <taxon>Panpulmonata</taxon>
        <taxon>Sacoglossa</taxon>
        <taxon>Placobranchoidea</taxon>
        <taxon>Plakobranchidae</taxon>
        <taxon>Elysia</taxon>
    </lineage>
</organism>
<feature type="region of interest" description="Disordered" evidence="1">
    <location>
        <begin position="199"/>
        <end position="240"/>
    </location>
</feature>
<evidence type="ECO:0000313" key="3">
    <source>
        <dbReference type="Proteomes" id="UP000271974"/>
    </source>
</evidence>
<comment type="caution">
    <text evidence="2">The sequence shown here is derived from an EMBL/GenBank/DDBJ whole genome shotgun (WGS) entry which is preliminary data.</text>
</comment>
<evidence type="ECO:0000313" key="2">
    <source>
        <dbReference type="EMBL" id="RUS72199.1"/>
    </source>
</evidence>
<dbReference type="Proteomes" id="UP000271974">
    <property type="component" value="Unassembled WGS sequence"/>
</dbReference>
<dbReference type="EMBL" id="RQTK01001099">
    <property type="protein sequence ID" value="RUS72199.1"/>
    <property type="molecule type" value="Genomic_DNA"/>
</dbReference>
<reference evidence="2 3" key="1">
    <citation type="submission" date="2019-01" db="EMBL/GenBank/DDBJ databases">
        <title>A draft genome assembly of the solar-powered sea slug Elysia chlorotica.</title>
        <authorList>
            <person name="Cai H."/>
            <person name="Li Q."/>
            <person name="Fang X."/>
            <person name="Li J."/>
            <person name="Curtis N.E."/>
            <person name="Altenburger A."/>
            <person name="Shibata T."/>
            <person name="Feng M."/>
            <person name="Maeda T."/>
            <person name="Schwartz J.A."/>
            <person name="Shigenobu S."/>
            <person name="Lundholm N."/>
            <person name="Nishiyama T."/>
            <person name="Yang H."/>
            <person name="Hasebe M."/>
            <person name="Li S."/>
            <person name="Pierce S.K."/>
            <person name="Wang J."/>
        </authorList>
    </citation>
    <scope>NUCLEOTIDE SEQUENCE [LARGE SCALE GENOMIC DNA]</scope>
    <source>
        <strain evidence="2">EC2010</strain>
        <tissue evidence="2">Whole organism of an adult</tissue>
    </source>
</reference>
<proteinExistence type="predicted"/>
<dbReference type="OrthoDB" id="6077968at2759"/>
<accession>A0A3S0ZPH6</accession>
<name>A0A3S0ZPH6_ELYCH</name>
<feature type="region of interest" description="Disordered" evidence="1">
    <location>
        <begin position="364"/>
        <end position="383"/>
    </location>
</feature>
<feature type="compositionally biased region" description="Polar residues" evidence="1">
    <location>
        <begin position="199"/>
        <end position="208"/>
    </location>
</feature>
<feature type="compositionally biased region" description="Low complexity" evidence="1">
    <location>
        <begin position="230"/>
        <end position="240"/>
    </location>
</feature>
<feature type="compositionally biased region" description="Polar residues" evidence="1">
    <location>
        <begin position="368"/>
        <end position="383"/>
    </location>
</feature>
<keyword evidence="3" id="KW-1185">Reference proteome</keyword>
<gene>
    <name evidence="2" type="ORF">EGW08_020048</name>
</gene>